<sequence length="165" mass="18571">MSIAHDGVIIEAEHNLTLMQRLVSMSLTTLLWLFWMYLWMPLISLIGWYFGIQLIYDQMVLREGWYSLIKLLLVYALIVAALSGLLLVWARINYYRFAGRERRRRAPDLSLAVLASDFGLSRATVEAGQASRIAVVYHDETGMIAAIEAHDVPPAMTESAGVLVG</sequence>
<reference evidence="2" key="1">
    <citation type="submission" date="2023-06" db="EMBL/GenBank/DDBJ databases">
        <authorList>
            <person name="Zhang S."/>
        </authorList>
    </citation>
    <scope>NUCLEOTIDE SEQUENCE</scope>
    <source>
        <strain evidence="2">SG2303</strain>
    </source>
</reference>
<organism evidence="2 3">
    <name type="scientific">Crenobacter oryzisoli</name>
    <dbReference type="NCBI Taxonomy" id="3056844"/>
    <lineage>
        <taxon>Bacteria</taxon>
        <taxon>Pseudomonadati</taxon>
        <taxon>Pseudomonadota</taxon>
        <taxon>Betaproteobacteria</taxon>
        <taxon>Neisseriales</taxon>
        <taxon>Neisseriaceae</taxon>
        <taxon>Crenobacter</taxon>
    </lineage>
</organism>
<dbReference type="EMBL" id="JAUEDK010000062">
    <property type="protein sequence ID" value="MDN0077324.1"/>
    <property type="molecule type" value="Genomic_DNA"/>
</dbReference>
<keyword evidence="1" id="KW-0812">Transmembrane</keyword>
<dbReference type="InterPro" id="IPR023829">
    <property type="entry name" value="PGA_PgaD"/>
</dbReference>
<accession>A0ABT7XU64</accession>
<dbReference type="RefSeq" id="WP_289831976.1">
    <property type="nucleotide sequence ID" value="NZ_JAUEDK010000062.1"/>
</dbReference>
<feature type="transmembrane region" description="Helical" evidence="1">
    <location>
        <begin position="72"/>
        <end position="94"/>
    </location>
</feature>
<proteinExistence type="predicted"/>
<evidence type="ECO:0000313" key="3">
    <source>
        <dbReference type="Proteomes" id="UP001168540"/>
    </source>
</evidence>
<dbReference type="Pfam" id="PF13994">
    <property type="entry name" value="PgaD"/>
    <property type="match status" value="1"/>
</dbReference>
<comment type="caution">
    <text evidence="2">The sequence shown here is derived from an EMBL/GenBank/DDBJ whole genome shotgun (WGS) entry which is preliminary data.</text>
</comment>
<keyword evidence="1" id="KW-1133">Transmembrane helix</keyword>
<feature type="transmembrane region" description="Helical" evidence="1">
    <location>
        <begin position="29"/>
        <end position="52"/>
    </location>
</feature>
<dbReference type="NCBIfam" id="TIGR03940">
    <property type="entry name" value="PGA_PgaD"/>
    <property type="match status" value="1"/>
</dbReference>
<dbReference type="Proteomes" id="UP001168540">
    <property type="component" value="Unassembled WGS sequence"/>
</dbReference>
<name>A0ABT7XU64_9NEIS</name>
<gene>
    <name evidence="2" type="primary">pgaD</name>
    <name evidence="2" type="ORF">QU481_21045</name>
</gene>
<keyword evidence="3" id="KW-1185">Reference proteome</keyword>
<evidence type="ECO:0000313" key="2">
    <source>
        <dbReference type="EMBL" id="MDN0077324.1"/>
    </source>
</evidence>
<keyword evidence="1" id="KW-0472">Membrane</keyword>
<protein>
    <submittedName>
        <fullName evidence="2">Poly-beta-1,6-N-acetyl-D-glucosamine biosynthesis protein PgaD</fullName>
    </submittedName>
</protein>
<evidence type="ECO:0000256" key="1">
    <source>
        <dbReference type="SAM" id="Phobius"/>
    </source>
</evidence>